<dbReference type="InterPro" id="IPR000805">
    <property type="entry name" value="Glyco_hydro_26"/>
</dbReference>
<evidence type="ECO:0000256" key="5">
    <source>
        <dbReference type="SAM" id="SignalP"/>
    </source>
</evidence>
<feature type="active site" description="Proton donor" evidence="4">
    <location>
        <position position="196"/>
    </location>
</feature>
<evidence type="ECO:0000256" key="1">
    <source>
        <dbReference type="ARBA" id="ARBA00007754"/>
    </source>
</evidence>
<proteinExistence type="inferred from homology"/>
<dbReference type="PROSITE" id="PS51764">
    <property type="entry name" value="GH26"/>
    <property type="match status" value="1"/>
</dbReference>
<accession>A0A2T6G8V8</accession>
<dbReference type="InterPro" id="IPR022790">
    <property type="entry name" value="GH26_dom"/>
</dbReference>
<reference evidence="7 8" key="1">
    <citation type="submission" date="2018-03" db="EMBL/GenBank/DDBJ databases">
        <title>Genome sequence of Paenibacillus elgii strain AC13 an antimicrobial compound producing bacteria.</title>
        <authorList>
            <person name="Kurokawa A.S."/>
            <person name="Araujo J.F."/>
            <person name="Costa R.A."/>
            <person name="Ortega D.B."/>
            <person name="Pires A.S."/>
            <person name="Pappas G.J.Jr."/>
            <person name="Franco O.L."/>
            <person name="Barreto C."/>
            <person name="Magalhaes B.S."/>
            <person name="Kruger R.H."/>
        </authorList>
    </citation>
    <scope>NUCLEOTIDE SEQUENCE [LARGE SCALE GENOMIC DNA]</scope>
    <source>
        <strain evidence="7 8">AC13</strain>
    </source>
</reference>
<organism evidence="7 8">
    <name type="scientific">Paenibacillus elgii</name>
    <dbReference type="NCBI Taxonomy" id="189691"/>
    <lineage>
        <taxon>Bacteria</taxon>
        <taxon>Bacillati</taxon>
        <taxon>Bacillota</taxon>
        <taxon>Bacilli</taxon>
        <taxon>Bacillales</taxon>
        <taxon>Paenibacillaceae</taxon>
        <taxon>Paenibacillus</taxon>
    </lineage>
</organism>
<evidence type="ECO:0000256" key="3">
    <source>
        <dbReference type="ARBA" id="ARBA00023295"/>
    </source>
</evidence>
<dbReference type="RefSeq" id="WP_108530327.1">
    <property type="nucleotide sequence ID" value="NZ_JAAIVH010000001.1"/>
</dbReference>
<feature type="active site" description="Nucleophile" evidence="4">
    <location>
        <position position="290"/>
    </location>
</feature>
<dbReference type="AlphaFoldDB" id="A0A2T6G8V8"/>
<feature type="domain" description="GH26" evidence="6">
    <location>
        <begin position="43"/>
        <end position="340"/>
    </location>
</feature>
<evidence type="ECO:0000256" key="2">
    <source>
        <dbReference type="ARBA" id="ARBA00022801"/>
    </source>
</evidence>
<feature type="chain" id="PRO_5015673501" description="GH26 domain-containing protein" evidence="5">
    <location>
        <begin position="32"/>
        <end position="490"/>
    </location>
</feature>
<dbReference type="PRINTS" id="PR00739">
    <property type="entry name" value="GLHYDRLASE26"/>
</dbReference>
<dbReference type="SUPFAM" id="SSF51445">
    <property type="entry name" value="(Trans)glycosidases"/>
    <property type="match status" value="1"/>
</dbReference>
<keyword evidence="5" id="KW-0732">Signal</keyword>
<dbReference type="Pfam" id="PF02156">
    <property type="entry name" value="Glyco_hydro_26"/>
    <property type="match status" value="1"/>
</dbReference>
<evidence type="ECO:0000259" key="6">
    <source>
        <dbReference type="PROSITE" id="PS51764"/>
    </source>
</evidence>
<dbReference type="Gene3D" id="3.20.20.80">
    <property type="entry name" value="Glycosidases"/>
    <property type="match status" value="1"/>
</dbReference>
<gene>
    <name evidence="7" type="ORF">C8Z91_03820</name>
</gene>
<dbReference type="EMBL" id="PYHP01000009">
    <property type="protein sequence ID" value="PUA40597.1"/>
    <property type="molecule type" value="Genomic_DNA"/>
</dbReference>
<evidence type="ECO:0000313" key="8">
    <source>
        <dbReference type="Proteomes" id="UP000244184"/>
    </source>
</evidence>
<sequence length="490" mass="54298">MKKKKDILFKAAIVTTLVVSLLTAPNTTSKAAGLAPVNPNASQAAKNVLSYFYSITGNKIIAGQHNNFESPHQYTNQAFSISGKYPGLWGSDFGYGASGQTNMSTDRQRVVDHAKTAWLTDGDIVTLTWHEVKPNEAENAGWASVQGDYTSQQMTDLVTPGTTLYNQWLTRVDEIASYLKQLRDANVPVLWRPYHEGNGDWFWWSGKPTQYKQLWINMYNRFTNYHGLNNLIWVYGPNANNQWAGPLADYYPGSQYVDMLAQDIYDGDYSQSYYDEITALAQGKPVGIGENGEFPNISTLKSSQPKYSYFMTWGGGYLTAKNSNATITNTYNDAFVLTRDKFDVPTANSNILLNPNFDSGSLGSYWGAYGTSPGVVRNDGNYRSASYSFNMYSASAYNSNLISNEYTVNSGTYTAQVYAKSGGTWTTAQLEVYKNGTLVSTKPITTSGSFTSFAINNIFAANNDKIKVSVWVNAGAGAWFYFDDFSLTKN</sequence>
<dbReference type="GO" id="GO:0006080">
    <property type="term" value="P:substituted mannan metabolic process"/>
    <property type="evidence" value="ECO:0007669"/>
    <property type="project" value="InterPro"/>
</dbReference>
<comment type="similarity">
    <text evidence="1 4">Belongs to the glycosyl hydrolase 26 family.</text>
</comment>
<feature type="signal peptide" evidence="5">
    <location>
        <begin position="1"/>
        <end position="31"/>
    </location>
</feature>
<name>A0A2T6G8V8_9BACL</name>
<comment type="caution">
    <text evidence="7">The sequence shown here is derived from an EMBL/GenBank/DDBJ whole genome shotgun (WGS) entry which is preliminary data.</text>
</comment>
<dbReference type="PANTHER" id="PTHR40079">
    <property type="entry name" value="MANNAN ENDO-1,4-BETA-MANNOSIDASE E-RELATED"/>
    <property type="match status" value="1"/>
</dbReference>
<dbReference type="PANTHER" id="PTHR40079:SF4">
    <property type="entry name" value="GH26 DOMAIN-CONTAINING PROTEIN-RELATED"/>
    <property type="match status" value="1"/>
</dbReference>
<keyword evidence="2 4" id="KW-0378">Hydrolase</keyword>
<evidence type="ECO:0000313" key="7">
    <source>
        <dbReference type="EMBL" id="PUA40597.1"/>
    </source>
</evidence>
<dbReference type="GO" id="GO:0016985">
    <property type="term" value="F:mannan endo-1,4-beta-mannosidase activity"/>
    <property type="evidence" value="ECO:0007669"/>
    <property type="project" value="InterPro"/>
</dbReference>
<keyword evidence="3 4" id="KW-0326">Glycosidase</keyword>
<evidence type="ECO:0000256" key="4">
    <source>
        <dbReference type="PROSITE-ProRule" id="PRU01100"/>
    </source>
</evidence>
<protein>
    <recommendedName>
        <fullName evidence="6">GH26 domain-containing protein</fullName>
    </recommendedName>
</protein>
<dbReference type="Gene3D" id="2.60.120.260">
    <property type="entry name" value="Galactose-binding domain-like"/>
    <property type="match status" value="1"/>
</dbReference>
<dbReference type="Proteomes" id="UP000244184">
    <property type="component" value="Unassembled WGS sequence"/>
</dbReference>
<dbReference type="InterPro" id="IPR017853">
    <property type="entry name" value="GH"/>
</dbReference>